<evidence type="ECO:0000313" key="5">
    <source>
        <dbReference type="Proteomes" id="UP000230069"/>
    </source>
</evidence>
<feature type="compositionally biased region" description="Low complexity" evidence="1">
    <location>
        <begin position="86"/>
        <end position="115"/>
    </location>
</feature>
<organism evidence="4 5">
    <name type="scientific">Aquilegia coerulea</name>
    <name type="common">Rocky mountain columbine</name>
    <dbReference type="NCBI Taxonomy" id="218851"/>
    <lineage>
        <taxon>Eukaryota</taxon>
        <taxon>Viridiplantae</taxon>
        <taxon>Streptophyta</taxon>
        <taxon>Embryophyta</taxon>
        <taxon>Tracheophyta</taxon>
        <taxon>Spermatophyta</taxon>
        <taxon>Magnoliopsida</taxon>
        <taxon>Ranunculales</taxon>
        <taxon>Ranunculaceae</taxon>
        <taxon>Thalictroideae</taxon>
        <taxon>Aquilegia</taxon>
    </lineage>
</organism>
<evidence type="ECO:0000259" key="3">
    <source>
        <dbReference type="PROSITE" id="PS51259"/>
    </source>
</evidence>
<dbReference type="AlphaFoldDB" id="A0A2G5F9S8"/>
<dbReference type="InterPro" id="IPR014770">
    <property type="entry name" value="Munc13_1"/>
</dbReference>
<dbReference type="PANTHER" id="PTHR31280">
    <property type="entry name" value="PROTEIN UNC-13 HOMOLOG"/>
    <property type="match status" value="1"/>
</dbReference>
<dbReference type="InterPro" id="IPR008528">
    <property type="entry name" value="unc-13_homologue"/>
</dbReference>
<dbReference type="InterPro" id="IPR057984">
    <property type="entry name" value="PATROL1_C"/>
</dbReference>
<feature type="region of interest" description="Disordered" evidence="1">
    <location>
        <begin position="72"/>
        <end position="159"/>
    </location>
</feature>
<dbReference type="EMBL" id="KZ305018">
    <property type="protein sequence ID" value="PIA64770.1"/>
    <property type="molecule type" value="Genomic_DNA"/>
</dbReference>
<dbReference type="OrthoDB" id="2015333at2759"/>
<gene>
    <name evidence="4" type="ORF">AQUCO_00100322v1</name>
</gene>
<evidence type="ECO:0008006" key="6">
    <source>
        <dbReference type="Google" id="ProtNLM"/>
    </source>
</evidence>
<proteinExistence type="predicted"/>
<dbReference type="EMBL" id="KZ305018">
    <property type="protein sequence ID" value="PIA64769.1"/>
    <property type="molecule type" value="Genomic_DNA"/>
</dbReference>
<dbReference type="PROSITE" id="PS51259">
    <property type="entry name" value="MHD2"/>
    <property type="match status" value="1"/>
</dbReference>
<dbReference type="Gene3D" id="1.10.357.50">
    <property type="match status" value="1"/>
</dbReference>
<evidence type="ECO:0000259" key="2">
    <source>
        <dbReference type="PROSITE" id="PS51258"/>
    </source>
</evidence>
<feature type="domain" description="MHD2" evidence="3">
    <location>
        <begin position="833"/>
        <end position="943"/>
    </location>
</feature>
<keyword evidence="5" id="KW-1185">Reference proteome</keyword>
<feature type="compositionally biased region" description="Polar residues" evidence="1">
    <location>
        <begin position="134"/>
        <end position="151"/>
    </location>
</feature>
<accession>A0A2G5F9S8</accession>
<dbReference type="Proteomes" id="UP000230069">
    <property type="component" value="Unassembled WGS sequence"/>
</dbReference>
<protein>
    <recommendedName>
        <fullName evidence="6">MHD1 domain-containing protein</fullName>
    </recommendedName>
</protein>
<reference evidence="4 5" key="1">
    <citation type="submission" date="2017-09" db="EMBL/GenBank/DDBJ databases">
        <title>WGS assembly of Aquilegia coerulea Goldsmith.</title>
        <authorList>
            <person name="Hodges S."/>
            <person name="Kramer E."/>
            <person name="Nordborg M."/>
            <person name="Tomkins J."/>
            <person name="Borevitz J."/>
            <person name="Derieg N."/>
            <person name="Yan J."/>
            <person name="Mihaltcheva S."/>
            <person name="Hayes R.D."/>
            <person name="Rokhsar D."/>
        </authorList>
    </citation>
    <scope>NUCLEOTIDE SEQUENCE [LARGE SCALE GENOMIC DNA]</scope>
    <source>
        <strain evidence="5">cv. Goldsmith</strain>
    </source>
</reference>
<dbReference type="Pfam" id="PF25761">
    <property type="entry name" value="TPR_PATROL1"/>
    <property type="match status" value="1"/>
</dbReference>
<dbReference type="FunCoup" id="A0A2G5F9S8">
    <property type="interactions" value="1400"/>
</dbReference>
<dbReference type="InterPro" id="IPR014772">
    <property type="entry name" value="Munc13_dom-2"/>
</dbReference>
<dbReference type="PROSITE" id="PS51258">
    <property type="entry name" value="MHD1"/>
    <property type="match status" value="1"/>
</dbReference>
<name>A0A2G5F9S8_AQUCA</name>
<evidence type="ECO:0000313" key="4">
    <source>
        <dbReference type="EMBL" id="PIA64769.1"/>
    </source>
</evidence>
<dbReference type="PANTHER" id="PTHR31280:SF4">
    <property type="entry name" value="ELONGATION FACTOR TS (DUF810)"/>
    <property type="match status" value="1"/>
</dbReference>
<evidence type="ECO:0000256" key="1">
    <source>
        <dbReference type="SAM" id="MobiDB-lite"/>
    </source>
</evidence>
<sequence>MARLFRDSKTLLSQSSSKKFEMQTNNNNNKSPCVVVVVDDLSSPFGELNCKLSDLELRETAYEIFVSVTRSLSSTNTGGKPLTYISQSDKSPSSNGNSFSNSPSFTSPSSISPSFQRSLTSTAASKMKQALGMKSSNKSPPTKENGSNGSPLKSKKPMTVGDLVRLQMGVSEQSDSRIRRALLRISAGQVGRRIESLVLPLELLQQFKSTDFSDQQEYEAWRMRNLNFLEVGLLLYPHVPLEKSSSASSRLRQIIQGASDRPIETGKNNESMQILRSAVMALAYRSSNGTMPETCHWADGFPLNLQLYQMLLEACFDVNEQTAIVEEIDEVIELIKKTWVILGMNQLLHNLCFTWILFHRYVTTGQVQKDLLFAADKQLAEVAKDAKATKDPVYSKILSSTLSSILGWTEKRLLAYHDTFALENIEIMQSIVSLGVNAAKILVEDISHEYRRKRKGEVDVARDRIDTYIRSSLRTAFAQRMEMADSSRRSSRNQPNSLPMLSILAKDIGELAVQEKDLFSPVLKRWHPLAAGVAVATLHTCYGNELKQFILGITELTPDAVKVLRAAHKLEQDLVQIAVEDAVDSDDGGKAVIREMPPFEAETAIANMVKVWIKTRVDRIKEWVDNNLQQEVWNHRANSEKYAPSVVEVLRIVDETLEAFFLLPIPTHTALLPDLMTGLDRSLLHYISKTKSGCGSKNTFLPALPALTRSTIGAKIWKKKDKLQVSQKKKSQVGTLNGDTSFSTAQLCVRMNTLQHMRSELEVLEKRTVTYLRNTESASADDIANGLDKKFELSPGACLEGFQQLCETMAYKVIFRDLSHVLWDGLYVGEPSSARIEPMLKELEQELEAISEIVHTKLRNRVITDIMKASFDGLLLVLLAGGCSRAFSRQDSQIIEDDFGALKDLYWSNGDGLPNDLIDNCSRTVREILPLFRTDTQSLIDRFRRTTLETYGPSAKARFPLPPTSGQWSPTEPNTLLRILCHRNDEEATKYLKKTYNLPKKV</sequence>
<dbReference type="STRING" id="218851.A0A2G5F9S8"/>
<feature type="domain" description="MHD1" evidence="2">
    <location>
        <begin position="561"/>
        <end position="704"/>
    </location>
</feature>